<dbReference type="Gene3D" id="2.10.10.10">
    <property type="entry name" value="Fibronectin, type II, collagen-binding"/>
    <property type="match status" value="4"/>
</dbReference>
<comment type="caution">
    <text evidence="6">Lacks conserved residue(s) required for the propagation of feature annotation.</text>
</comment>
<dbReference type="PANTHER" id="PTHR22918">
    <property type="entry name" value="SEMINAL PLASMA PROTEIN"/>
    <property type="match status" value="1"/>
</dbReference>
<dbReference type="InterPro" id="IPR013806">
    <property type="entry name" value="Kringle-like"/>
</dbReference>
<keyword evidence="4" id="KW-0677">Repeat</keyword>
<dbReference type="EMBL" id="CAWYQH010000110">
    <property type="protein sequence ID" value="CAK8689817.1"/>
    <property type="molecule type" value="Genomic_DNA"/>
</dbReference>
<dbReference type="SMART" id="SM00059">
    <property type="entry name" value="FN2"/>
    <property type="match status" value="4"/>
</dbReference>
<keyword evidence="11" id="KW-1185">Reference proteome</keyword>
<feature type="domain" description="Fibronectin type-II" evidence="8">
    <location>
        <begin position="207"/>
        <end position="254"/>
    </location>
</feature>
<feature type="chain" id="PRO_5045029056" description="Fibronectin type-II domain-containing protein" evidence="7">
    <location>
        <begin position="21"/>
        <end position="257"/>
    </location>
</feature>
<dbReference type="InterPro" id="IPR036943">
    <property type="entry name" value="FN_type2_sf"/>
</dbReference>
<evidence type="ECO:0000256" key="1">
    <source>
        <dbReference type="ARBA" id="ARBA00004613"/>
    </source>
</evidence>
<keyword evidence="5" id="KW-1015">Disulfide bond</keyword>
<dbReference type="Pfam" id="PF00040">
    <property type="entry name" value="fn2"/>
    <property type="match status" value="4"/>
</dbReference>
<evidence type="ECO:0000313" key="9">
    <source>
        <dbReference type="EMBL" id="CAK8685878.1"/>
    </source>
</evidence>
<evidence type="ECO:0000256" key="2">
    <source>
        <dbReference type="ARBA" id="ARBA00010011"/>
    </source>
</evidence>
<feature type="domain" description="Fibronectin type-II" evidence="8">
    <location>
        <begin position="32"/>
        <end position="82"/>
    </location>
</feature>
<name>A0ABP0GEK3_CLALP</name>
<comment type="similarity">
    <text evidence="2">Belongs to the seminal plasma protein family.</text>
</comment>
<dbReference type="PANTHER" id="PTHR22918:SF1">
    <property type="entry name" value="FIBRONECTIN TYPE-II DOMAIN-CONTAINING PROTEIN"/>
    <property type="match status" value="1"/>
</dbReference>
<accession>A0ABP0GEK3</accession>
<evidence type="ECO:0000313" key="10">
    <source>
        <dbReference type="EMBL" id="CAK8689817.1"/>
    </source>
</evidence>
<evidence type="ECO:0000256" key="7">
    <source>
        <dbReference type="SAM" id="SignalP"/>
    </source>
</evidence>
<dbReference type="PROSITE" id="PS51092">
    <property type="entry name" value="FN2_2"/>
    <property type="match status" value="4"/>
</dbReference>
<evidence type="ECO:0000259" key="8">
    <source>
        <dbReference type="PROSITE" id="PS51092"/>
    </source>
</evidence>
<dbReference type="SUPFAM" id="SSF57440">
    <property type="entry name" value="Kringle-like"/>
    <property type="match status" value="4"/>
</dbReference>
<evidence type="ECO:0000256" key="3">
    <source>
        <dbReference type="ARBA" id="ARBA00022525"/>
    </source>
</evidence>
<dbReference type="PRINTS" id="PR00013">
    <property type="entry name" value="FNTYPEII"/>
</dbReference>
<comment type="caution">
    <text evidence="10">The sequence shown here is derived from an EMBL/GenBank/DDBJ whole genome shotgun (WGS) entry which is preliminary data.</text>
</comment>
<comment type="subcellular location">
    <subcellularLocation>
        <location evidence="1">Secreted</location>
    </subcellularLocation>
</comment>
<feature type="signal peptide" evidence="7">
    <location>
        <begin position="1"/>
        <end position="20"/>
    </location>
</feature>
<reference evidence="10 11" key="1">
    <citation type="submission" date="2024-02" db="EMBL/GenBank/DDBJ databases">
        <authorList>
            <person name="Daric V."/>
            <person name="Darras S."/>
        </authorList>
    </citation>
    <scope>NUCLEOTIDE SEQUENCE [LARGE SCALE GENOMIC DNA]</scope>
</reference>
<dbReference type="EMBL" id="CAWYQH010000101">
    <property type="protein sequence ID" value="CAK8685878.1"/>
    <property type="molecule type" value="Genomic_DNA"/>
</dbReference>
<keyword evidence="3" id="KW-0964">Secreted</keyword>
<organism evidence="10 11">
    <name type="scientific">Clavelina lepadiformis</name>
    <name type="common">Light-bulb sea squirt</name>
    <name type="synonym">Ascidia lepadiformis</name>
    <dbReference type="NCBI Taxonomy" id="159417"/>
    <lineage>
        <taxon>Eukaryota</taxon>
        <taxon>Metazoa</taxon>
        <taxon>Chordata</taxon>
        <taxon>Tunicata</taxon>
        <taxon>Ascidiacea</taxon>
        <taxon>Aplousobranchia</taxon>
        <taxon>Clavelinidae</taxon>
        <taxon>Clavelina</taxon>
    </lineage>
</organism>
<keyword evidence="7" id="KW-0732">Signal</keyword>
<dbReference type="InterPro" id="IPR051666">
    <property type="entry name" value="SP_Capacitation_Regulator"/>
</dbReference>
<feature type="domain" description="Fibronectin type-II" evidence="8">
    <location>
        <begin position="90"/>
        <end position="137"/>
    </location>
</feature>
<evidence type="ECO:0000256" key="6">
    <source>
        <dbReference type="PROSITE-ProRule" id="PRU00479"/>
    </source>
</evidence>
<dbReference type="CDD" id="cd00062">
    <property type="entry name" value="FN2"/>
    <property type="match status" value="3"/>
</dbReference>
<gene>
    <name evidence="9" type="ORF">CVLEPA_LOCUS17589</name>
    <name evidence="10" type="ORF">CVLEPA_LOCUS21783</name>
</gene>
<sequence>MNMVFKFVLFLIICTSYVKTGFVGYQDMSCTEAGQHCYFPFSYNGRTYTACTTRDSDEIQGKPWCSMTANYDDDQRWGICDTCKDMACTGEGKRCTFPFIYNGISYNKCTTIDNKGQLWCSLTSDYDRYQTWGECADCPGNQDMSCTVGASRCHFPFTYDDVVYKTCTSRNNAESGWIPWCSLTDDYPNDKRWGNCATCQQKFDCTANGSRCVFPFIYKGIWYNECTTIDNNGQLWCSLSTNYAETQSWGNCDTCPE</sequence>
<proteinExistence type="inferred from homology"/>
<dbReference type="InterPro" id="IPR000562">
    <property type="entry name" value="FN_type2_dom"/>
</dbReference>
<evidence type="ECO:0000313" key="11">
    <source>
        <dbReference type="Proteomes" id="UP001642483"/>
    </source>
</evidence>
<feature type="domain" description="Fibronectin type-II" evidence="8">
    <location>
        <begin position="148"/>
        <end position="198"/>
    </location>
</feature>
<protein>
    <recommendedName>
        <fullName evidence="8">Fibronectin type-II domain-containing protein</fullName>
    </recommendedName>
</protein>
<dbReference type="Proteomes" id="UP001642483">
    <property type="component" value="Unassembled WGS sequence"/>
</dbReference>
<evidence type="ECO:0000256" key="4">
    <source>
        <dbReference type="ARBA" id="ARBA00022737"/>
    </source>
</evidence>
<evidence type="ECO:0000256" key="5">
    <source>
        <dbReference type="ARBA" id="ARBA00023157"/>
    </source>
</evidence>